<evidence type="ECO:0000313" key="1">
    <source>
        <dbReference type="EMBL" id="KAF0767851.1"/>
    </source>
</evidence>
<reference evidence="1 2" key="1">
    <citation type="submission" date="2019-08" db="EMBL/GenBank/DDBJ databases">
        <title>Whole genome of Aphis craccivora.</title>
        <authorList>
            <person name="Voronova N.V."/>
            <person name="Shulinski R.S."/>
            <person name="Bandarenka Y.V."/>
            <person name="Zhorov D.G."/>
            <person name="Warner D."/>
        </authorList>
    </citation>
    <scope>NUCLEOTIDE SEQUENCE [LARGE SCALE GENOMIC DNA]</scope>
    <source>
        <strain evidence="1">180601</strain>
        <tissue evidence="1">Whole Body</tissue>
    </source>
</reference>
<dbReference type="OrthoDB" id="6609212at2759"/>
<proteinExistence type="predicted"/>
<gene>
    <name evidence="1" type="ORF">FWK35_00025648</name>
</gene>
<protein>
    <submittedName>
        <fullName evidence="1">Uncharacterized protein</fullName>
    </submittedName>
</protein>
<accession>A0A6G0ZAY9</accession>
<dbReference type="AlphaFoldDB" id="A0A6G0ZAY9"/>
<dbReference type="Proteomes" id="UP000478052">
    <property type="component" value="Unassembled WGS sequence"/>
</dbReference>
<name>A0A6G0ZAY9_APHCR</name>
<dbReference type="EMBL" id="VUJU01000881">
    <property type="protein sequence ID" value="KAF0767851.1"/>
    <property type="molecule type" value="Genomic_DNA"/>
</dbReference>
<feature type="non-terminal residue" evidence="1">
    <location>
        <position position="1"/>
    </location>
</feature>
<evidence type="ECO:0000313" key="2">
    <source>
        <dbReference type="Proteomes" id="UP000478052"/>
    </source>
</evidence>
<comment type="caution">
    <text evidence="1">The sequence shown here is derived from an EMBL/GenBank/DDBJ whole genome shotgun (WGS) entry which is preliminary data.</text>
</comment>
<sequence>VFKINIYLSKKSANTTEIKGNVTNYVEVDDSITLEINMAVKDFICGWKDNAFVFKHPKACSSLKKLLGET</sequence>
<keyword evidence="2" id="KW-1185">Reference proteome</keyword>
<organism evidence="1 2">
    <name type="scientific">Aphis craccivora</name>
    <name type="common">Cowpea aphid</name>
    <dbReference type="NCBI Taxonomy" id="307492"/>
    <lineage>
        <taxon>Eukaryota</taxon>
        <taxon>Metazoa</taxon>
        <taxon>Ecdysozoa</taxon>
        <taxon>Arthropoda</taxon>
        <taxon>Hexapoda</taxon>
        <taxon>Insecta</taxon>
        <taxon>Pterygota</taxon>
        <taxon>Neoptera</taxon>
        <taxon>Paraneoptera</taxon>
        <taxon>Hemiptera</taxon>
        <taxon>Sternorrhyncha</taxon>
        <taxon>Aphidomorpha</taxon>
        <taxon>Aphidoidea</taxon>
        <taxon>Aphididae</taxon>
        <taxon>Aphidini</taxon>
        <taxon>Aphis</taxon>
        <taxon>Aphis</taxon>
    </lineage>
</organism>